<protein>
    <submittedName>
        <fullName evidence="1">Uncharacterized protein</fullName>
    </submittedName>
</protein>
<organism evidence="1 2">
    <name type="scientific">Salix purpurea</name>
    <name type="common">Purple osier willow</name>
    <dbReference type="NCBI Taxonomy" id="77065"/>
    <lineage>
        <taxon>Eukaryota</taxon>
        <taxon>Viridiplantae</taxon>
        <taxon>Streptophyta</taxon>
        <taxon>Embryophyta</taxon>
        <taxon>Tracheophyta</taxon>
        <taxon>Spermatophyta</taxon>
        <taxon>Magnoliopsida</taxon>
        <taxon>eudicotyledons</taxon>
        <taxon>Gunneridae</taxon>
        <taxon>Pentapetalae</taxon>
        <taxon>rosids</taxon>
        <taxon>fabids</taxon>
        <taxon>Malpighiales</taxon>
        <taxon>Salicaceae</taxon>
        <taxon>Saliceae</taxon>
        <taxon>Salix</taxon>
    </lineage>
</organism>
<reference evidence="1" key="1">
    <citation type="submission" date="2022-11" db="EMBL/GenBank/DDBJ databases">
        <authorList>
            <person name="Hyden B.L."/>
            <person name="Feng K."/>
            <person name="Yates T."/>
            <person name="Jawdy S."/>
            <person name="Smart L.B."/>
            <person name="Muchero W."/>
        </authorList>
    </citation>
    <scope>NUCLEOTIDE SEQUENCE</scope>
    <source>
        <tissue evidence="1">Shoot tip</tissue>
    </source>
</reference>
<sequence length="86" mass="10213">MKKQFKVRLSTYSLINGIHTYEPHLHIYRESSTEYYTLNLLQLICGHTEYYTLNLLQLICDHTKSVISPFLFIFFPFPLPNTKSKL</sequence>
<dbReference type="AlphaFoldDB" id="A0A9Q0Q075"/>
<accession>A0A9Q0Q075</accession>
<reference evidence="1" key="2">
    <citation type="journal article" date="2023" name="Int. J. Mol. Sci.">
        <title>De Novo Assembly and Annotation of 11 Diverse Shrub Willow (Salix) Genomes Reveals Novel Gene Organization in Sex-Linked Regions.</title>
        <authorList>
            <person name="Hyden B."/>
            <person name="Feng K."/>
            <person name="Yates T.B."/>
            <person name="Jawdy S."/>
            <person name="Cereghino C."/>
            <person name="Smart L.B."/>
            <person name="Muchero W."/>
        </authorList>
    </citation>
    <scope>NUCLEOTIDE SEQUENCE</scope>
    <source>
        <tissue evidence="1">Shoot tip</tissue>
    </source>
</reference>
<dbReference type="EMBL" id="JAPFFK010000017">
    <property type="protein sequence ID" value="KAJ6697630.1"/>
    <property type="molecule type" value="Genomic_DNA"/>
</dbReference>
<dbReference type="Proteomes" id="UP001151532">
    <property type="component" value="Chromosome 6"/>
</dbReference>
<evidence type="ECO:0000313" key="2">
    <source>
        <dbReference type="Proteomes" id="UP001151532"/>
    </source>
</evidence>
<name>A0A9Q0Q075_SALPP</name>
<evidence type="ECO:0000313" key="1">
    <source>
        <dbReference type="EMBL" id="KAJ6697630.1"/>
    </source>
</evidence>
<keyword evidence="2" id="KW-1185">Reference proteome</keyword>
<proteinExistence type="predicted"/>
<gene>
    <name evidence="1" type="ORF">OIU79_011232</name>
</gene>
<comment type="caution">
    <text evidence="1">The sequence shown here is derived from an EMBL/GenBank/DDBJ whole genome shotgun (WGS) entry which is preliminary data.</text>
</comment>